<evidence type="ECO:0000313" key="3">
    <source>
        <dbReference type="Proteomes" id="UP000198833"/>
    </source>
</evidence>
<dbReference type="STRING" id="89093.SAMN04488558_11215"/>
<dbReference type="Proteomes" id="UP000198833">
    <property type="component" value="Unassembled WGS sequence"/>
</dbReference>
<evidence type="ECO:0000256" key="1">
    <source>
        <dbReference type="SAM" id="Phobius"/>
    </source>
</evidence>
<name>A0A1H9G943_9LACT</name>
<keyword evidence="3" id="KW-1185">Reference proteome</keyword>
<accession>A0A1H9G943</accession>
<keyword evidence="1" id="KW-0812">Transmembrane</keyword>
<dbReference type="EMBL" id="FOEN01000012">
    <property type="protein sequence ID" value="SEQ46675.1"/>
    <property type="molecule type" value="Genomic_DNA"/>
</dbReference>
<keyword evidence="1" id="KW-1133">Transmembrane helix</keyword>
<reference evidence="2 3" key="1">
    <citation type="submission" date="2016-10" db="EMBL/GenBank/DDBJ databases">
        <authorList>
            <person name="de Groot N.N."/>
        </authorList>
    </citation>
    <scope>NUCLEOTIDE SEQUENCE [LARGE SCALE GENOMIC DNA]</scope>
    <source>
        <strain evidence="2 3">DSM 15695</strain>
    </source>
</reference>
<organism evidence="2 3">
    <name type="scientific">Ignavigranum ruoffiae</name>
    <dbReference type="NCBI Taxonomy" id="89093"/>
    <lineage>
        <taxon>Bacteria</taxon>
        <taxon>Bacillati</taxon>
        <taxon>Bacillota</taxon>
        <taxon>Bacilli</taxon>
        <taxon>Lactobacillales</taxon>
        <taxon>Aerococcaceae</taxon>
        <taxon>Ignavigranum</taxon>
    </lineage>
</organism>
<keyword evidence="1" id="KW-0472">Membrane</keyword>
<evidence type="ECO:0000313" key="2">
    <source>
        <dbReference type="EMBL" id="SEQ46675.1"/>
    </source>
</evidence>
<dbReference type="AlphaFoldDB" id="A0A1H9G943"/>
<protein>
    <submittedName>
        <fullName evidence="2">Uncharacterized protein</fullName>
    </submittedName>
</protein>
<sequence length="41" mass="4958">MRKIFNGIRSLEFEDWLRVYLLTQTIVVLLFPLFKAINVIF</sequence>
<proteinExistence type="predicted"/>
<feature type="transmembrane region" description="Helical" evidence="1">
    <location>
        <begin position="20"/>
        <end position="40"/>
    </location>
</feature>
<gene>
    <name evidence="2" type="ORF">SAMN04488558_11215</name>
</gene>